<evidence type="ECO:0000259" key="7">
    <source>
        <dbReference type="PROSITE" id="PS51186"/>
    </source>
</evidence>
<dbReference type="Pfam" id="PF03960">
    <property type="entry name" value="ArsC"/>
    <property type="match status" value="1"/>
</dbReference>
<evidence type="ECO:0000256" key="1">
    <source>
        <dbReference type="ARBA" id="ARBA00007198"/>
    </source>
</evidence>
<dbReference type="GO" id="GO:0008794">
    <property type="term" value="F:arsenate reductase (glutaredoxin) activity"/>
    <property type="evidence" value="ECO:0007669"/>
    <property type="project" value="UniProtKB-EC"/>
</dbReference>
<sequence length="275" mass="29683">MDVVIYHNPACGTSRNALSLIRAVGIEPHVVDYLKSPPARALLQQLVARMALPLRALLRERGTPFAQLGLADPALTDAQIIDAMMAHPILINRPIVVTPLGVKLCRPSETVLDILPFAPREDRVREDGSLFLRDEQIGAGEPRLAKALREAGLPTQDLRESPGRFYSFRTLGGRLIGYGGFELYGTDVLLRSLLVTESGRGQGAGRNMVLLLMSRAFDLGARTAWVLTTDAAPYFETIGFTRHARETAPPAIAGSPQAAGICPASAILLSRSIAL</sequence>
<dbReference type="InterPro" id="IPR006659">
    <property type="entry name" value="Arsenate_reductase"/>
</dbReference>
<dbReference type="EC" id="1.20.4.1" evidence="4"/>
<dbReference type="SUPFAM" id="SSF55729">
    <property type="entry name" value="Acyl-CoA N-acyltransferases (Nat)"/>
    <property type="match status" value="1"/>
</dbReference>
<dbReference type="PROSITE" id="PS51186">
    <property type="entry name" value="GNAT"/>
    <property type="match status" value="1"/>
</dbReference>
<evidence type="ECO:0000313" key="8">
    <source>
        <dbReference type="EMBL" id="MBS9479071.1"/>
    </source>
</evidence>
<dbReference type="InterPro" id="IPR036249">
    <property type="entry name" value="Thioredoxin-like_sf"/>
</dbReference>
<evidence type="ECO:0000256" key="2">
    <source>
        <dbReference type="ARBA" id="ARBA00022849"/>
    </source>
</evidence>
<dbReference type="PROSITE" id="PS51353">
    <property type="entry name" value="ARSC"/>
    <property type="match status" value="1"/>
</dbReference>
<dbReference type="InterPro" id="IPR016181">
    <property type="entry name" value="Acyl_CoA_acyltransferase"/>
</dbReference>
<dbReference type="InterPro" id="IPR006660">
    <property type="entry name" value="Arsenate_reductase-like"/>
</dbReference>
<comment type="similarity">
    <text evidence="1 6">Belongs to the ArsC family.</text>
</comment>
<evidence type="ECO:0000256" key="3">
    <source>
        <dbReference type="ARBA" id="ARBA00023002"/>
    </source>
</evidence>
<dbReference type="NCBIfam" id="TIGR00014">
    <property type="entry name" value="arsC"/>
    <property type="match status" value="1"/>
</dbReference>
<keyword evidence="9" id="KW-1185">Reference proteome</keyword>
<dbReference type="EMBL" id="JAHCQH010000022">
    <property type="protein sequence ID" value="MBS9479071.1"/>
    <property type="molecule type" value="Genomic_DNA"/>
</dbReference>
<comment type="caution">
    <text evidence="8">The sequence shown here is derived from an EMBL/GenBank/DDBJ whole genome shotgun (WGS) entry which is preliminary data.</text>
</comment>
<dbReference type="NCBIfam" id="NF040501">
    <property type="entry name" value="resist_ArsN2"/>
    <property type="match status" value="1"/>
</dbReference>
<proteinExistence type="inferred from homology"/>
<evidence type="ECO:0000256" key="5">
    <source>
        <dbReference type="ARBA" id="ARBA00039879"/>
    </source>
</evidence>
<feature type="domain" description="N-acetyltransferase" evidence="7">
    <location>
        <begin position="112"/>
        <end position="274"/>
    </location>
</feature>
<dbReference type="RefSeq" id="WP_213757035.1">
    <property type="nucleotide sequence ID" value="NZ_JAHCQH010000022.1"/>
</dbReference>
<keyword evidence="3 8" id="KW-0560">Oxidoreductase</keyword>
<dbReference type="PANTHER" id="PTHR30041:SF5">
    <property type="entry name" value="ARSENATE REDUCTASE-RELATED"/>
    <property type="match status" value="1"/>
</dbReference>
<organism evidence="8 9">
    <name type="scientific">Ancylobacter radicis</name>
    <dbReference type="NCBI Taxonomy" id="2836179"/>
    <lineage>
        <taxon>Bacteria</taxon>
        <taxon>Pseudomonadati</taxon>
        <taxon>Pseudomonadota</taxon>
        <taxon>Alphaproteobacteria</taxon>
        <taxon>Hyphomicrobiales</taxon>
        <taxon>Xanthobacteraceae</taxon>
        <taxon>Ancylobacter</taxon>
    </lineage>
</organism>
<name>A0ABS5RDS7_9HYPH</name>
<dbReference type="InterPro" id="IPR000182">
    <property type="entry name" value="GNAT_dom"/>
</dbReference>
<keyword evidence="2" id="KW-0059">Arsenical resistance</keyword>
<dbReference type="CDD" id="cd04301">
    <property type="entry name" value="NAT_SF"/>
    <property type="match status" value="1"/>
</dbReference>
<reference evidence="8" key="1">
    <citation type="submission" date="2021-05" db="EMBL/GenBank/DDBJ databases">
        <authorList>
            <person name="Sun Q."/>
            <person name="Inoue M."/>
        </authorList>
    </citation>
    <scope>NUCLEOTIDE SEQUENCE</scope>
    <source>
        <strain evidence="8">VKM B-3255</strain>
    </source>
</reference>
<dbReference type="Gene3D" id="3.40.30.10">
    <property type="entry name" value="Glutaredoxin"/>
    <property type="match status" value="1"/>
</dbReference>
<dbReference type="Gene3D" id="3.40.630.30">
    <property type="match status" value="1"/>
</dbReference>
<evidence type="ECO:0000256" key="6">
    <source>
        <dbReference type="PROSITE-ProRule" id="PRU01282"/>
    </source>
</evidence>
<evidence type="ECO:0000313" key="9">
    <source>
        <dbReference type="Proteomes" id="UP001166585"/>
    </source>
</evidence>
<dbReference type="PANTHER" id="PTHR30041">
    <property type="entry name" value="ARSENATE REDUCTASE"/>
    <property type="match status" value="1"/>
</dbReference>
<evidence type="ECO:0000256" key="4">
    <source>
        <dbReference type="ARBA" id="ARBA00038969"/>
    </source>
</evidence>
<dbReference type="Pfam" id="PF00583">
    <property type="entry name" value="Acetyltransf_1"/>
    <property type="match status" value="1"/>
</dbReference>
<dbReference type="CDD" id="cd03034">
    <property type="entry name" value="ArsC_ArsC"/>
    <property type="match status" value="1"/>
</dbReference>
<gene>
    <name evidence="8" type="primary">arsC</name>
    <name evidence="8" type="ORF">KIP89_18340</name>
</gene>
<accession>A0ABS5RDS7</accession>
<dbReference type="Proteomes" id="UP001166585">
    <property type="component" value="Unassembled WGS sequence"/>
</dbReference>
<protein>
    <recommendedName>
        <fullName evidence="5">Arsenate reductase</fullName>
        <ecNumber evidence="4">1.20.4.1</ecNumber>
    </recommendedName>
</protein>
<dbReference type="SUPFAM" id="SSF52833">
    <property type="entry name" value="Thioredoxin-like"/>
    <property type="match status" value="1"/>
</dbReference>